<dbReference type="Pfam" id="PF10326">
    <property type="entry name" value="7TM_GPCR_Str"/>
    <property type="match status" value="1"/>
</dbReference>
<dbReference type="InterPro" id="IPR019428">
    <property type="entry name" value="7TM_GPCR_serpentine_rcpt_Str"/>
</dbReference>
<evidence type="ECO:0000313" key="2">
    <source>
        <dbReference type="EMBL" id="EGT56204.1"/>
    </source>
</evidence>
<accession>G0PHB1</accession>
<proteinExistence type="predicted"/>
<dbReference type="AlphaFoldDB" id="G0PHB1"/>
<feature type="transmembrane region" description="Helical" evidence="1">
    <location>
        <begin position="20"/>
        <end position="48"/>
    </location>
</feature>
<name>G0PHB1_CAEBE</name>
<feature type="transmembrane region" description="Helical" evidence="1">
    <location>
        <begin position="60"/>
        <end position="81"/>
    </location>
</feature>
<dbReference type="PANTHER" id="PTHR46178">
    <property type="entry name" value="SEVEN TM RECEPTOR"/>
    <property type="match status" value="1"/>
</dbReference>
<keyword evidence="1" id="KW-0472">Membrane</keyword>
<dbReference type="OMA" id="HYLAIVY"/>
<dbReference type="EMBL" id="GL380471">
    <property type="protein sequence ID" value="EGT56204.1"/>
    <property type="molecule type" value="Genomic_DNA"/>
</dbReference>
<evidence type="ECO:0000313" key="3">
    <source>
        <dbReference type="Proteomes" id="UP000008068"/>
    </source>
</evidence>
<keyword evidence="3" id="KW-1185">Reference proteome</keyword>
<dbReference type="PANTHER" id="PTHR46178:SF3">
    <property type="entry name" value="SEVEN TM RECEPTOR"/>
    <property type="match status" value="1"/>
</dbReference>
<reference evidence="3" key="1">
    <citation type="submission" date="2011-07" db="EMBL/GenBank/DDBJ databases">
        <authorList>
            <consortium name="Caenorhabditis brenneri Sequencing and Analysis Consortium"/>
            <person name="Wilson R.K."/>
        </authorList>
    </citation>
    <scope>NUCLEOTIDE SEQUENCE [LARGE SCALE GENOMIC DNA]</scope>
    <source>
        <strain evidence="3">PB2801</strain>
    </source>
</reference>
<evidence type="ECO:0000256" key="1">
    <source>
        <dbReference type="SAM" id="Phobius"/>
    </source>
</evidence>
<evidence type="ECO:0008006" key="4">
    <source>
        <dbReference type="Google" id="ProtNLM"/>
    </source>
</evidence>
<dbReference type="InParanoid" id="G0PHB1"/>
<dbReference type="HOGENOM" id="CLU_036335_8_0_1"/>
<sequence length="129" mass="14809">MKKELKKFSVPKRRLQRQFFYALVAESVGPTFFLILPAAVILMCPLLGPIFNFEISWKTGWLYSIVGLYPPFDSVAMMMIVTEYRKVIRNQLRTLFSSNPQKNAALSTTTESVVLNAQYNKRTSLSIHN</sequence>
<dbReference type="STRING" id="135651.G0PHB1"/>
<organism evidence="3">
    <name type="scientific">Caenorhabditis brenneri</name>
    <name type="common">Nematode worm</name>
    <dbReference type="NCBI Taxonomy" id="135651"/>
    <lineage>
        <taxon>Eukaryota</taxon>
        <taxon>Metazoa</taxon>
        <taxon>Ecdysozoa</taxon>
        <taxon>Nematoda</taxon>
        <taxon>Chromadorea</taxon>
        <taxon>Rhabditida</taxon>
        <taxon>Rhabditina</taxon>
        <taxon>Rhabditomorpha</taxon>
        <taxon>Rhabditoidea</taxon>
        <taxon>Rhabditidae</taxon>
        <taxon>Peloderinae</taxon>
        <taxon>Caenorhabditis</taxon>
    </lineage>
</organism>
<gene>
    <name evidence="2" type="ORF">CAEBREN_13609</name>
</gene>
<dbReference type="Proteomes" id="UP000008068">
    <property type="component" value="Unassembled WGS sequence"/>
</dbReference>
<keyword evidence="1" id="KW-1133">Transmembrane helix</keyword>
<protein>
    <recommendedName>
        <fullName evidence="4">G protein-coupled receptor</fullName>
    </recommendedName>
</protein>
<keyword evidence="1" id="KW-0812">Transmembrane</keyword>